<protein>
    <submittedName>
        <fullName evidence="1">Uncharacterized protein</fullName>
    </submittedName>
</protein>
<evidence type="ECO:0000313" key="1">
    <source>
        <dbReference type="EMBL" id="SVE46504.1"/>
    </source>
</evidence>
<feature type="non-terminal residue" evidence="1">
    <location>
        <position position="22"/>
    </location>
</feature>
<accession>A0A383DQA2</accession>
<gene>
    <name evidence="1" type="ORF">METZ01_LOCUS499358</name>
</gene>
<name>A0A383DQA2_9ZZZZ</name>
<sequence length="22" mass="2533">LLPELPKLVTWVRFPSPARLIS</sequence>
<organism evidence="1">
    <name type="scientific">marine metagenome</name>
    <dbReference type="NCBI Taxonomy" id="408172"/>
    <lineage>
        <taxon>unclassified sequences</taxon>
        <taxon>metagenomes</taxon>
        <taxon>ecological metagenomes</taxon>
    </lineage>
</organism>
<dbReference type="EMBL" id="UINC01219159">
    <property type="protein sequence ID" value="SVE46504.1"/>
    <property type="molecule type" value="Genomic_DNA"/>
</dbReference>
<feature type="non-terminal residue" evidence="1">
    <location>
        <position position="1"/>
    </location>
</feature>
<reference evidence="1" key="1">
    <citation type="submission" date="2018-05" db="EMBL/GenBank/DDBJ databases">
        <authorList>
            <person name="Lanie J.A."/>
            <person name="Ng W.-L."/>
            <person name="Kazmierczak K.M."/>
            <person name="Andrzejewski T.M."/>
            <person name="Davidsen T.M."/>
            <person name="Wayne K.J."/>
            <person name="Tettelin H."/>
            <person name="Glass J.I."/>
            <person name="Rusch D."/>
            <person name="Podicherti R."/>
            <person name="Tsui H.-C.T."/>
            <person name="Winkler M.E."/>
        </authorList>
    </citation>
    <scope>NUCLEOTIDE SEQUENCE</scope>
</reference>
<proteinExistence type="predicted"/>
<dbReference type="AlphaFoldDB" id="A0A383DQA2"/>